<evidence type="ECO:0000256" key="5">
    <source>
        <dbReference type="ARBA" id="ARBA00022989"/>
    </source>
</evidence>
<feature type="transmembrane region" description="Helical" evidence="8">
    <location>
        <begin position="823"/>
        <end position="847"/>
    </location>
</feature>
<dbReference type="Gene3D" id="1.20.1250.20">
    <property type="entry name" value="MFS general substrate transporter like domains"/>
    <property type="match status" value="2"/>
</dbReference>
<name>A0A0L0C7D6_LUCCU</name>
<evidence type="ECO:0008006" key="12">
    <source>
        <dbReference type="Google" id="ProtNLM"/>
    </source>
</evidence>
<gene>
    <name evidence="10" type="ORF">FF38_04402</name>
</gene>
<accession>A0A0L0C7D6</accession>
<feature type="transmembrane region" description="Helical" evidence="8">
    <location>
        <begin position="163"/>
        <end position="182"/>
    </location>
</feature>
<feature type="transmembrane region" description="Helical" evidence="8">
    <location>
        <begin position="583"/>
        <end position="601"/>
    </location>
</feature>
<dbReference type="GO" id="GO:0005542">
    <property type="term" value="F:folic acid binding"/>
    <property type="evidence" value="ECO:0007669"/>
    <property type="project" value="UniProtKB-KW"/>
</dbReference>
<feature type="transmembrane region" description="Helical" evidence="8">
    <location>
        <begin position="102"/>
        <end position="119"/>
    </location>
</feature>
<evidence type="ECO:0000313" key="10">
    <source>
        <dbReference type="EMBL" id="KNC28156.1"/>
    </source>
</evidence>
<feature type="transmembrane region" description="Helical" evidence="8">
    <location>
        <begin position="373"/>
        <end position="395"/>
    </location>
</feature>
<dbReference type="PANTHER" id="PTHR10686:SF18">
    <property type="entry name" value="IP11787P-RELATED"/>
    <property type="match status" value="1"/>
</dbReference>
<evidence type="ECO:0000313" key="11">
    <source>
        <dbReference type="Proteomes" id="UP000037069"/>
    </source>
</evidence>
<dbReference type="AlphaFoldDB" id="A0A0L0C7D6"/>
<feature type="transmembrane region" description="Helical" evidence="8">
    <location>
        <begin position="516"/>
        <end position="535"/>
    </location>
</feature>
<feature type="transmembrane region" description="Helical" evidence="8">
    <location>
        <begin position="344"/>
        <end position="366"/>
    </location>
</feature>
<feature type="transmembrane region" description="Helical" evidence="8">
    <location>
        <begin position="72"/>
        <end position="90"/>
    </location>
</feature>
<dbReference type="GO" id="GO:0005886">
    <property type="term" value="C:plasma membrane"/>
    <property type="evidence" value="ECO:0007669"/>
    <property type="project" value="TreeGrafter"/>
</dbReference>
<keyword evidence="9" id="KW-0732">Signal</keyword>
<dbReference type="OrthoDB" id="18814at2759"/>
<feature type="transmembrane region" description="Helical" evidence="8">
    <location>
        <begin position="787"/>
        <end position="811"/>
    </location>
</feature>
<dbReference type="FunFam" id="1.20.1250.20:FF:000298">
    <property type="entry name" value="Thiamine transporter"/>
    <property type="match status" value="2"/>
</dbReference>
<dbReference type="GO" id="GO:0090482">
    <property type="term" value="F:vitamin transmembrane transporter activity"/>
    <property type="evidence" value="ECO:0007669"/>
    <property type="project" value="InterPro"/>
</dbReference>
<evidence type="ECO:0000256" key="7">
    <source>
        <dbReference type="ARBA" id="ARBA00023180"/>
    </source>
</evidence>
<evidence type="ECO:0000256" key="9">
    <source>
        <dbReference type="SAM" id="SignalP"/>
    </source>
</evidence>
<feature type="transmembrane region" description="Helical" evidence="8">
    <location>
        <begin position="753"/>
        <end position="775"/>
    </location>
</feature>
<feature type="transmembrane region" description="Helical" evidence="8">
    <location>
        <begin position="666"/>
        <end position="684"/>
    </location>
</feature>
<feature type="transmembrane region" description="Helical" evidence="8">
    <location>
        <begin position="314"/>
        <end position="338"/>
    </location>
</feature>
<evidence type="ECO:0000256" key="3">
    <source>
        <dbReference type="ARBA" id="ARBA00022692"/>
    </source>
</evidence>
<evidence type="ECO:0000256" key="8">
    <source>
        <dbReference type="SAM" id="Phobius"/>
    </source>
</evidence>
<comment type="similarity">
    <text evidence="2">Belongs to the reduced folate carrier (RFC) transporter (TC 2.A.48) family.</text>
</comment>
<reference evidence="10 11" key="1">
    <citation type="journal article" date="2015" name="Nat. Commun.">
        <title>Lucilia cuprina genome unlocks parasitic fly biology to underpin future interventions.</title>
        <authorList>
            <person name="Anstead C.A."/>
            <person name="Korhonen P.K."/>
            <person name="Young N.D."/>
            <person name="Hall R.S."/>
            <person name="Jex A.R."/>
            <person name="Murali S.C."/>
            <person name="Hughes D.S."/>
            <person name="Lee S.F."/>
            <person name="Perry T."/>
            <person name="Stroehlein A.J."/>
            <person name="Ansell B.R."/>
            <person name="Breugelmans B."/>
            <person name="Hofmann A."/>
            <person name="Qu J."/>
            <person name="Dugan S."/>
            <person name="Lee S.L."/>
            <person name="Chao H."/>
            <person name="Dinh H."/>
            <person name="Han Y."/>
            <person name="Doddapaneni H.V."/>
            <person name="Worley K.C."/>
            <person name="Muzny D.M."/>
            <person name="Ioannidis P."/>
            <person name="Waterhouse R.M."/>
            <person name="Zdobnov E.M."/>
            <person name="James P.J."/>
            <person name="Bagnall N.H."/>
            <person name="Kotze A.C."/>
            <person name="Gibbs R.A."/>
            <person name="Richards S."/>
            <person name="Batterham P."/>
            <person name="Gasser R.B."/>
        </authorList>
    </citation>
    <scope>NUCLEOTIDE SEQUENCE [LARGE SCALE GENOMIC DNA]</scope>
    <source>
        <strain evidence="10 11">LS</strain>
        <tissue evidence="10">Full body</tissue>
    </source>
</reference>
<dbReference type="Proteomes" id="UP000037069">
    <property type="component" value="Unassembled WGS sequence"/>
</dbReference>
<sequence>MGWLKISCLLCVFGFVREIRPSEPFITEYLAGPWRNITEDQLNRQVYPMGTYSYLAQLVVVFLITDFLLYKPLIITMGVMGIIIWSMLLWTTSLEALMTLEFFYGTYMAAEVAYYTYIYAKVDKKHYPKVTSHTRAAMFAGKLVASISSQLLLTFNVMDYRDLNYITLATQIIAALWAFVLPKVDRSLYFHRKPYVSEKSNEITPPSQSIENCNADDEKSDKLLLASPTKLLWSHFSNAYTNIKVLQWSIWYAVGLCGYLQVISYVQLLWKDIKPNPDIAWNGAVDAIFTALAALFALGAGYIHGGRLKSRASLVVLAILSALEGGAILLCCWTDNIFVSYAGYIIFGALYAFTITVAGAEVARYLEEDSFGLVFGINTTVALVFQTILTLVVISESGFALSPKGQFTVYAFYFIVVGYLMGWLKISCLLCVFGFVREIRPSESYLTEFLAGPWRNITEEQLNRQVYPMGTYSYLAQLVVVFLITDFLLYKPLIITIGVMGIIIWSMLLWTTSLEALMAVEFFYGTYMAAEVAYYTYIYAKVDKKHYPKVTSHTRAAIFAGKLVAAILSQILLTFNVMDYRELNYISLATQIIATLWAFTLPKVNRSLYFHQKSNDDKNPATTAELESYYKNNNQTDKHVMVKPIKLLWSHFRNAYTNIKVLQWSFWYALGLCGYLQVLTYVQLLWKDIESNPDLIWNGAVDALSTALSALFALAAGYVQFRLLKSYTGFVVLAVLSALEGGALLLSCWTENIFMSYTGYILFGALYAFTITVAGAEVARYLEDDSFGLVFGINTMFALIFQTILTLVVISDNGLALQPKEQFTVYGFYFIVVGILYLFFVVFEYFLTKTKKNSEMI</sequence>
<protein>
    <recommendedName>
        <fullName evidence="12">Thiamine transporter 2</fullName>
    </recommendedName>
</protein>
<dbReference type="EMBL" id="JRES01000819">
    <property type="protein sequence ID" value="KNC28156.1"/>
    <property type="molecule type" value="Genomic_DNA"/>
</dbReference>
<proteinExistence type="inferred from homology"/>
<keyword evidence="11" id="KW-1185">Reference proteome</keyword>
<dbReference type="InterPro" id="IPR036259">
    <property type="entry name" value="MFS_trans_sf"/>
</dbReference>
<keyword evidence="7" id="KW-0325">Glycoprotein</keyword>
<dbReference type="Pfam" id="PF01770">
    <property type="entry name" value="Folate_carrier"/>
    <property type="match status" value="2"/>
</dbReference>
<evidence type="ECO:0000256" key="1">
    <source>
        <dbReference type="ARBA" id="ARBA00004370"/>
    </source>
</evidence>
<feature type="transmembrane region" description="Helical" evidence="8">
    <location>
        <begin position="556"/>
        <end position="577"/>
    </location>
</feature>
<feature type="transmembrane region" description="Helical" evidence="8">
    <location>
        <begin position="250"/>
        <end position="268"/>
    </location>
</feature>
<comment type="caution">
    <text evidence="10">The sequence shown here is derived from an EMBL/GenBank/DDBJ whole genome shotgun (WGS) entry which is preliminary data.</text>
</comment>
<feature type="signal peptide" evidence="9">
    <location>
        <begin position="1"/>
        <end position="18"/>
    </location>
</feature>
<feature type="chain" id="PRO_5005536011" description="Thiamine transporter 2" evidence="9">
    <location>
        <begin position="19"/>
        <end position="857"/>
    </location>
</feature>
<feature type="transmembrane region" description="Helical" evidence="8">
    <location>
        <begin position="726"/>
        <end position="747"/>
    </location>
</feature>
<evidence type="ECO:0000256" key="6">
    <source>
        <dbReference type="ARBA" id="ARBA00023136"/>
    </source>
</evidence>
<keyword evidence="6 8" id="KW-0472">Membrane</keyword>
<feature type="transmembrane region" description="Helical" evidence="8">
    <location>
        <begin position="696"/>
        <end position="719"/>
    </location>
</feature>
<dbReference type="InterPro" id="IPR002666">
    <property type="entry name" value="Folate_carrier"/>
</dbReference>
<dbReference type="OMA" id="GWLKISC"/>
<dbReference type="NCBIfam" id="TIGR00806">
    <property type="entry name" value="rfc"/>
    <property type="match status" value="2"/>
</dbReference>
<feature type="transmembrane region" description="Helical" evidence="8">
    <location>
        <begin position="280"/>
        <end position="302"/>
    </location>
</feature>
<organism evidence="10 11">
    <name type="scientific">Lucilia cuprina</name>
    <name type="common">Green bottle fly</name>
    <name type="synonym">Australian sheep blowfly</name>
    <dbReference type="NCBI Taxonomy" id="7375"/>
    <lineage>
        <taxon>Eukaryota</taxon>
        <taxon>Metazoa</taxon>
        <taxon>Ecdysozoa</taxon>
        <taxon>Arthropoda</taxon>
        <taxon>Hexapoda</taxon>
        <taxon>Insecta</taxon>
        <taxon>Pterygota</taxon>
        <taxon>Neoptera</taxon>
        <taxon>Endopterygota</taxon>
        <taxon>Diptera</taxon>
        <taxon>Brachycera</taxon>
        <taxon>Muscomorpha</taxon>
        <taxon>Oestroidea</taxon>
        <taxon>Calliphoridae</taxon>
        <taxon>Luciliinae</taxon>
        <taxon>Lucilia</taxon>
    </lineage>
</organism>
<dbReference type="SUPFAM" id="SSF103473">
    <property type="entry name" value="MFS general substrate transporter"/>
    <property type="match status" value="2"/>
</dbReference>
<dbReference type="PANTHER" id="PTHR10686">
    <property type="entry name" value="FOLATE TRANSPORTER"/>
    <property type="match status" value="1"/>
</dbReference>
<keyword evidence="4" id="KW-0290">Folate-binding</keyword>
<evidence type="ECO:0000256" key="4">
    <source>
        <dbReference type="ARBA" id="ARBA00022954"/>
    </source>
</evidence>
<feature type="transmembrane region" description="Helical" evidence="8">
    <location>
        <begin position="45"/>
        <end position="65"/>
    </location>
</feature>
<feature type="transmembrane region" description="Helical" evidence="8">
    <location>
        <begin position="407"/>
        <end position="436"/>
    </location>
</feature>
<keyword evidence="5 8" id="KW-1133">Transmembrane helix</keyword>
<evidence type="ECO:0000256" key="2">
    <source>
        <dbReference type="ARBA" id="ARBA00005773"/>
    </source>
</evidence>
<feature type="transmembrane region" description="Helical" evidence="8">
    <location>
        <begin position="488"/>
        <end position="510"/>
    </location>
</feature>
<keyword evidence="3 8" id="KW-0812">Transmembrane</keyword>
<comment type="subcellular location">
    <subcellularLocation>
        <location evidence="1">Membrane</location>
    </subcellularLocation>
</comment>